<dbReference type="RefSeq" id="WP_073072905.1">
    <property type="nucleotide sequence ID" value="NZ_MPPI01000020.1"/>
</dbReference>
<dbReference type="Proteomes" id="UP000238634">
    <property type="component" value="Unassembled WGS sequence"/>
</dbReference>
<dbReference type="PROSITE" id="PS51257">
    <property type="entry name" value="PROKAR_LIPOPROTEIN"/>
    <property type="match status" value="1"/>
</dbReference>
<feature type="domain" description="FAD-binding" evidence="4">
    <location>
        <begin position="6"/>
        <end position="348"/>
    </location>
</feature>
<name>A0A2T1D362_9CYAN</name>
<dbReference type="Gene3D" id="3.50.50.60">
    <property type="entry name" value="FAD/NAD(P)-binding domain"/>
    <property type="match status" value="1"/>
</dbReference>
<keyword evidence="5" id="KW-0560">Oxidoreductase</keyword>
<organism evidence="5 6">
    <name type="scientific">Phormidesmis priestleyi ULC007</name>
    <dbReference type="NCBI Taxonomy" id="1920490"/>
    <lineage>
        <taxon>Bacteria</taxon>
        <taxon>Bacillati</taxon>
        <taxon>Cyanobacteriota</taxon>
        <taxon>Cyanophyceae</taxon>
        <taxon>Leptolyngbyales</taxon>
        <taxon>Leptolyngbyaceae</taxon>
        <taxon>Phormidesmis</taxon>
    </lineage>
</organism>
<reference evidence="5 6" key="2">
    <citation type="submission" date="2018-03" db="EMBL/GenBank/DDBJ databases">
        <title>The ancient ancestry and fast evolution of plastids.</title>
        <authorList>
            <person name="Moore K.R."/>
            <person name="Magnabosco C."/>
            <person name="Momper L."/>
            <person name="Gold D.A."/>
            <person name="Bosak T."/>
            <person name="Fournier G.P."/>
        </authorList>
    </citation>
    <scope>NUCLEOTIDE SEQUENCE [LARGE SCALE GENOMIC DNA]</scope>
    <source>
        <strain evidence="5 6">ULC007</strain>
    </source>
</reference>
<dbReference type="PRINTS" id="PR00420">
    <property type="entry name" value="RNGMNOXGNASE"/>
</dbReference>
<accession>A0A2T1D362</accession>
<dbReference type="AlphaFoldDB" id="A0A2T1D362"/>
<dbReference type="GO" id="GO:0071949">
    <property type="term" value="F:FAD binding"/>
    <property type="evidence" value="ECO:0007669"/>
    <property type="project" value="InterPro"/>
</dbReference>
<keyword evidence="6" id="KW-1185">Reference proteome</keyword>
<evidence type="ECO:0000313" key="6">
    <source>
        <dbReference type="Proteomes" id="UP000238634"/>
    </source>
</evidence>
<reference evidence="5 6" key="1">
    <citation type="submission" date="2018-02" db="EMBL/GenBank/DDBJ databases">
        <authorList>
            <person name="Cohen D.B."/>
            <person name="Kent A.D."/>
        </authorList>
    </citation>
    <scope>NUCLEOTIDE SEQUENCE [LARGE SCALE GENOMIC DNA]</scope>
    <source>
        <strain evidence="5 6">ULC007</strain>
    </source>
</reference>
<protein>
    <submittedName>
        <fullName evidence="5">Pentachlorophenol monooxygenase</fullName>
    </submittedName>
</protein>
<dbReference type="SUPFAM" id="SSF51905">
    <property type="entry name" value="FAD/NAD(P)-binding domain"/>
    <property type="match status" value="1"/>
</dbReference>
<evidence type="ECO:0000313" key="5">
    <source>
        <dbReference type="EMBL" id="PSB14928.1"/>
    </source>
</evidence>
<dbReference type="STRING" id="1920490.GCA_001895925_00483"/>
<dbReference type="OrthoDB" id="9782160at2"/>
<evidence type="ECO:0000259" key="4">
    <source>
        <dbReference type="Pfam" id="PF01494"/>
    </source>
</evidence>
<dbReference type="PANTHER" id="PTHR43004">
    <property type="entry name" value="TRK SYSTEM POTASSIUM UPTAKE PROTEIN"/>
    <property type="match status" value="1"/>
</dbReference>
<evidence type="ECO:0000256" key="2">
    <source>
        <dbReference type="ARBA" id="ARBA00022630"/>
    </source>
</evidence>
<comment type="cofactor">
    <cofactor evidence="1">
        <name>FAD</name>
        <dbReference type="ChEBI" id="CHEBI:57692"/>
    </cofactor>
</comment>
<sequence>METTIKTNVVIIGAGPTGLSIACQLARYGVDFVVMDQNEGITPYSKAIGVHARTIEIYEQIGLAQKAVEQGTIAGKVRLLSGGTVRGELHLSNIGAGLSPYPYVLMLEQSKNEKLLYNYLQSHGKEILWQTELQSFSQTDSGVTAQVITSEGATQTIEAQYLVGCDGPKSPTRHTLGLTFEGSTFDRMFYVADAQVDWTLSHDALHVCLSADSFVLFFPLKGEQRYRIIGVFPETFAKDEGDVLYEEIDRRIQEETNLDLNVHAVEWFSTYKVHTRHASRFSKGRCFLAGDAAHIHSPVGAQGMNTGIQDGYNLAWKLALVLQGKADKKLLETYSEERLENAKHLLQTTDRAFQIAAGSEGFLAFLRLNVLPFVAQYILSFDAVKQFIFPMLSQIGIQYRRSSLSQHTADKKFRVKAGDRMPYFRVDGESIYEKLHQPKFHWLMFSNEQSEVRSLEMELESQYAEFVDFNAIPLDPQVAKAFGVNHPFSMLLRPDNYIGFLSTEMTLNELTVYLKKVVGNSQIADENAKLIY</sequence>
<dbReference type="Pfam" id="PF01494">
    <property type="entry name" value="FAD_binding_3"/>
    <property type="match status" value="1"/>
</dbReference>
<proteinExistence type="predicted"/>
<dbReference type="PANTHER" id="PTHR43004:SF19">
    <property type="entry name" value="BINDING MONOOXYGENASE, PUTATIVE (JCVI)-RELATED"/>
    <property type="match status" value="1"/>
</dbReference>
<keyword evidence="2" id="KW-0285">Flavoprotein</keyword>
<keyword evidence="5" id="KW-0503">Monooxygenase</keyword>
<dbReference type="InterPro" id="IPR036188">
    <property type="entry name" value="FAD/NAD-bd_sf"/>
</dbReference>
<dbReference type="Gene3D" id="3.30.70.2450">
    <property type="match status" value="1"/>
</dbReference>
<keyword evidence="3" id="KW-0274">FAD</keyword>
<dbReference type="InterPro" id="IPR002938">
    <property type="entry name" value="FAD-bd"/>
</dbReference>
<gene>
    <name evidence="5" type="ORF">C7B65_25530</name>
</gene>
<dbReference type="InterPro" id="IPR050641">
    <property type="entry name" value="RIFMO-like"/>
</dbReference>
<dbReference type="GO" id="GO:0016709">
    <property type="term" value="F:oxidoreductase activity, acting on paired donors, with incorporation or reduction of molecular oxygen, NAD(P)H as one donor, and incorporation of one atom of oxygen"/>
    <property type="evidence" value="ECO:0007669"/>
    <property type="project" value="UniProtKB-ARBA"/>
</dbReference>
<evidence type="ECO:0000256" key="1">
    <source>
        <dbReference type="ARBA" id="ARBA00001974"/>
    </source>
</evidence>
<dbReference type="EMBL" id="PVWG01000073">
    <property type="protein sequence ID" value="PSB14928.1"/>
    <property type="molecule type" value="Genomic_DNA"/>
</dbReference>
<evidence type="ECO:0000256" key="3">
    <source>
        <dbReference type="ARBA" id="ARBA00022827"/>
    </source>
</evidence>
<comment type="caution">
    <text evidence="5">The sequence shown here is derived from an EMBL/GenBank/DDBJ whole genome shotgun (WGS) entry which is preliminary data.</text>
</comment>